<organism evidence="1">
    <name type="scientific">Gredgaria maugeana</name>
    <dbReference type="NCBI Taxonomy" id="2007213"/>
    <lineage>
        <taxon>Eukaryota</taxon>
        <taxon>Rhodophyta</taxon>
        <taxon>Florideophyceae</taxon>
        <taxon>Rhodymeniophycidae</taxon>
        <taxon>Ceramiales</taxon>
        <taxon>Rhodomelaceae</taxon>
        <taxon>Herposiphonieae</taxon>
        <taxon>Gredgaria</taxon>
    </lineage>
</organism>
<gene>
    <name evidence="1" type="primary">orf37</name>
</gene>
<accession>A0A1Z1MNH8</accession>
<keyword evidence="1" id="KW-0150">Chloroplast</keyword>
<dbReference type="EMBL" id="MF101446">
    <property type="protein sequence ID" value="ARW67301.1"/>
    <property type="molecule type" value="Genomic_DNA"/>
</dbReference>
<keyword evidence="1" id="KW-0934">Plastid</keyword>
<geneLocation type="chloroplast" evidence="1"/>
<proteinExistence type="predicted"/>
<dbReference type="AlphaFoldDB" id="A0A1Z1MNH8"/>
<reference evidence="1" key="1">
    <citation type="journal article" date="2017" name="J. Phycol.">
        <title>Analysis of chloroplast genomes and a supermatrix inform reclassification of the Rhodomelaceae (Rhodophyta).</title>
        <authorList>
            <person name="Diaz-Tapia P."/>
            <person name="Maggs C.A."/>
            <person name="West J.A."/>
            <person name="Verbruggen H."/>
        </authorList>
    </citation>
    <scope>NUCLEOTIDE SEQUENCE</scope>
    <source>
        <strain evidence="1">PD1230</strain>
    </source>
</reference>
<sequence length="37" mass="4324">MIFSGLCAICYGRNKKQKNYFLLFAILCLNRSSLKCY</sequence>
<evidence type="ECO:0000313" key="1">
    <source>
        <dbReference type="EMBL" id="ARW67301.1"/>
    </source>
</evidence>
<protein>
    <submittedName>
        <fullName evidence="1">Uncharacterized protein</fullName>
    </submittedName>
</protein>
<dbReference type="GeneID" id="33360585"/>
<dbReference type="RefSeq" id="YP_009398115.1">
    <property type="nucleotide sequence ID" value="NC_035290.1"/>
</dbReference>
<name>A0A1Z1MNH8_9FLOR</name>